<dbReference type="CDD" id="cd01045">
    <property type="entry name" value="Ferritin_like_AB"/>
    <property type="match status" value="1"/>
</dbReference>
<evidence type="ECO:0000259" key="1">
    <source>
        <dbReference type="Pfam" id="PF02915"/>
    </source>
</evidence>
<gene>
    <name evidence="2" type="ORF">psyc5s11_38900</name>
</gene>
<dbReference type="Gene3D" id="1.20.1260.10">
    <property type="match status" value="1"/>
</dbReference>
<evidence type="ECO:0000313" key="2">
    <source>
        <dbReference type="EMBL" id="BCZ47823.1"/>
    </source>
</evidence>
<dbReference type="PANTHER" id="PTHR33531">
    <property type="entry name" value="RUBRERYTHRIN SUBFAMILY"/>
    <property type="match status" value="1"/>
</dbReference>
<sequence length="161" mass="18895">MNILEFAINMELEGEKYYNDQAEIINDKYLKNIFLILAKDENSHAKILQDKSNNLSYDLKSNETLSEAKNLFKGIEDFKNEIKQKPDQLDLYRVALEKEKESIDLYEKLLSQAEDDKSKKLFEFLIQQEKDHYTTLEELVSQLNKSNDWVEAAEFGITSED</sequence>
<dbReference type="Pfam" id="PF02915">
    <property type="entry name" value="Rubrerythrin"/>
    <property type="match status" value="1"/>
</dbReference>
<protein>
    <recommendedName>
        <fullName evidence="1">Rubrerythrin diiron-binding domain-containing protein</fullName>
    </recommendedName>
</protein>
<dbReference type="SUPFAM" id="SSF47240">
    <property type="entry name" value="Ferritin-like"/>
    <property type="match status" value="1"/>
</dbReference>
<reference evidence="3" key="1">
    <citation type="submission" date="2021-07" db="EMBL/GenBank/DDBJ databases">
        <title>Complete genome sequencing of a Clostridium isolate.</title>
        <authorList>
            <person name="Ueki A."/>
            <person name="Tonouchi A."/>
        </authorList>
    </citation>
    <scope>NUCLEOTIDE SEQUENCE [LARGE SCALE GENOMIC DNA]</scope>
    <source>
        <strain evidence="3">C5S11</strain>
    </source>
</reference>
<name>A0ABM7T736_9CLOT</name>
<dbReference type="Proteomes" id="UP000824633">
    <property type="component" value="Chromosome"/>
</dbReference>
<proteinExistence type="predicted"/>
<dbReference type="InterPro" id="IPR003251">
    <property type="entry name" value="Rr_diiron-bd_dom"/>
</dbReference>
<feature type="domain" description="Rubrerythrin diiron-binding" evidence="1">
    <location>
        <begin position="2"/>
        <end position="139"/>
    </location>
</feature>
<dbReference type="RefSeq" id="WP_224034139.1">
    <property type="nucleotide sequence ID" value="NZ_AP024849.1"/>
</dbReference>
<organism evidence="2 3">
    <name type="scientific">Clostridium gelidum</name>
    <dbReference type="NCBI Taxonomy" id="704125"/>
    <lineage>
        <taxon>Bacteria</taxon>
        <taxon>Bacillati</taxon>
        <taxon>Bacillota</taxon>
        <taxon>Clostridia</taxon>
        <taxon>Eubacteriales</taxon>
        <taxon>Clostridiaceae</taxon>
        <taxon>Clostridium</taxon>
    </lineage>
</organism>
<accession>A0ABM7T736</accession>
<dbReference type="EMBL" id="AP024849">
    <property type="protein sequence ID" value="BCZ47823.1"/>
    <property type="molecule type" value="Genomic_DNA"/>
</dbReference>
<dbReference type="InterPro" id="IPR009078">
    <property type="entry name" value="Ferritin-like_SF"/>
</dbReference>
<evidence type="ECO:0000313" key="3">
    <source>
        <dbReference type="Proteomes" id="UP000824633"/>
    </source>
</evidence>
<dbReference type="PANTHER" id="PTHR33531:SF7">
    <property type="entry name" value="HYPOTHETICAL MEMBRANE PROTEIN, CONSERVED"/>
    <property type="match status" value="1"/>
</dbReference>
<keyword evidence="3" id="KW-1185">Reference proteome</keyword>
<dbReference type="InterPro" id="IPR012347">
    <property type="entry name" value="Ferritin-like"/>
</dbReference>